<dbReference type="Proteomes" id="UP000250140">
    <property type="component" value="Unassembled WGS sequence"/>
</dbReference>
<dbReference type="OrthoDB" id="4153189at2759"/>
<gene>
    <name evidence="2" type="ORF">AOQ84DRAFT_386467</name>
</gene>
<reference evidence="2 3" key="1">
    <citation type="journal article" date="2016" name="Nat. Commun.">
        <title>Ectomycorrhizal ecology is imprinted in the genome of the dominant symbiotic fungus Cenococcum geophilum.</title>
        <authorList>
            <consortium name="DOE Joint Genome Institute"/>
            <person name="Peter M."/>
            <person name="Kohler A."/>
            <person name="Ohm R.A."/>
            <person name="Kuo A."/>
            <person name="Krutzmann J."/>
            <person name="Morin E."/>
            <person name="Arend M."/>
            <person name="Barry K.W."/>
            <person name="Binder M."/>
            <person name="Choi C."/>
            <person name="Clum A."/>
            <person name="Copeland A."/>
            <person name="Grisel N."/>
            <person name="Haridas S."/>
            <person name="Kipfer T."/>
            <person name="LaButti K."/>
            <person name="Lindquist E."/>
            <person name="Lipzen A."/>
            <person name="Maire R."/>
            <person name="Meier B."/>
            <person name="Mihaltcheva S."/>
            <person name="Molinier V."/>
            <person name="Murat C."/>
            <person name="Poggeler S."/>
            <person name="Quandt C.A."/>
            <person name="Sperisen C."/>
            <person name="Tritt A."/>
            <person name="Tisserant E."/>
            <person name="Crous P.W."/>
            <person name="Henrissat B."/>
            <person name="Nehls U."/>
            <person name="Egli S."/>
            <person name="Spatafora J.W."/>
            <person name="Grigoriev I.V."/>
            <person name="Martin F.M."/>
        </authorList>
    </citation>
    <scope>NUCLEOTIDE SEQUENCE [LARGE SCALE GENOMIC DNA]</scope>
    <source>
        <strain evidence="2 3">CBS 207.34</strain>
    </source>
</reference>
<accession>A0A8E2F7F1</accession>
<name>A0A8E2F7F1_9PEZI</name>
<protein>
    <submittedName>
        <fullName evidence="2">Uncharacterized protein</fullName>
    </submittedName>
</protein>
<feature type="chain" id="PRO_5034378459" evidence="1">
    <location>
        <begin position="20"/>
        <end position="300"/>
    </location>
</feature>
<evidence type="ECO:0000313" key="2">
    <source>
        <dbReference type="EMBL" id="OCL11941.1"/>
    </source>
</evidence>
<sequence length="300" mass="30978">MHLRTTLLFLISASSLATASLFSDIFRSIIRTNRFSNLVQEIPQDIIDNLENDEQLAGEAICDMLGGNIPAFLGDVVNDLSSEAESEFNSLLGFVEGLPKLAPAILGDIEQDAEDVVSVIGELVTNPGAAVTVIVDGIESVVDDIWGEIKTVGGEIITDIECFFGDCPTAAVSTPAEVLALQSSCSSISAAASTALVSITYAAASTTVNAAPSTSNYAMPSMTTATAAPTTVIIAAATSQVTVAPSPTTFLESAITGQSRAAAASAAPQPTPNNGYKGWRVDLVWMAAALLGTGLVMRAF</sequence>
<evidence type="ECO:0000313" key="3">
    <source>
        <dbReference type="Proteomes" id="UP000250140"/>
    </source>
</evidence>
<dbReference type="EMBL" id="KV748955">
    <property type="protein sequence ID" value="OCL11941.1"/>
    <property type="molecule type" value="Genomic_DNA"/>
</dbReference>
<keyword evidence="1" id="KW-0732">Signal</keyword>
<feature type="signal peptide" evidence="1">
    <location>
        <begin position="1"/>
        <end position="19"/>
    </location>
</feature>
<keyword evidence="3" id="KW-1185">Reference proteome</keyword>
<dbReference type="AlphaFoldDB" id="A0A8E2F7F1"/>
<organism evidence="2 3">
    <name type="scientific">Glonium stellatum</name>
    <dbReference type="NCBI Taxonomy" id="574774"/>
    <lineage>
        <taxon>Eukaryota</taxon>
        <taxon>Fungi</taxon>
        <taxon>Dikarya</taxon>
        <taxon>Ascomycota</taxon>
        <taxon>Pezizomycotina</taxon>
        <taxon>Dothideomycetes</taxon>
        <taxon>Pleosporomycetidae</taxon>
        <taxon>Gloniales</taxon>
        <taxon>Gloniaceae</taxon>
        <taxon>Glonium</taxon>
    </lineage>
</organism>
<proteinExistence type="predicted"/>
<evidence type="ECO:0000256" key="1">
    <source>
        <dbReference type="SAM" id="SignalP"/>
    </source>
</evidence>